<reference evidence="3 4" key="1">
    <citation type="submission" date="2019-06" db="EMBL/GenBank/DDBJ databases">
        <title>Sequencing the genomes of 1000 actinobacteria strains.</title>
        <authorList>
            <person name="Klenk H.-P."/>
        </authorList>
    </citation>
    <scope>NUCLEOTIDE SEQUENCE [LARGE SCALE GENOMIC DNA]</scope>
    <source>
        <strain evidence="3 4">DSM 45928</strain>
    </source>
</reference>
<protein>
    <submittedName>
        <fullName evidence="3">PH (Pleckstrin Homology) domain-containing protein</fullName>
    </submittedName>
</protein>
<proteinExistence type="predicted"/>
<evidence type="ECO:0000313" key="4">
    <source>
        <dbReference type="Proteomes" id="UP000317043"/>
    </source>
</evidence>
<feature type="transmembrane region" description="Helical" evidence="1">
    <location>
        <begin position="20"/>
        <end position="44"/>
    </location>
</feature>
<accession>A0A543AQV1</accession>
<dbReference type="Proteomes" id="UP000317043">
    <property type="component" value="Unassembled WGS sequence"/>
</dbReference>
<comment type="caution">
    <text evidence="3">The sequence shown here is derived from an EMBL/GenBank/DDBJ whole genome shotgun (WGS) entry which is preliminary data.</text>
</comment>
<keyword evidence="1" id="KW-0472">Membrane</keyword>
<dbReference type="OrthoDB" id="5191452at2"/>
<feature type="transmembrane region" description="Helical" evidence="1">
    <location>
        <begin position="56"/>
        <end position="77"/>
    </location>
</feature>
<dbReference type="InterPro" id="IPR019692">
    <property type="entry name" value="CFP-6_PH"/>
</dbReference>
<dbReference type="EMBL" id="VFOW01000001">
    <property type="protein sequence ID" value="TQL74915.1"/>
    <property type="molecule type" value="Genomic_DNA"/>
</dbReference>
<keyword evidence="1" id="KW-1133">Transmembrane helix</keyword>
<evidence type="ECO:0000256" key="1">
    <source>
        <dbReference type="SAM" id="Phobius"/>
    </source>
</evidence>
<evidence type="ECO:0000259" key="2">
    <source>
        <dbReference type="Pfam" id="PF10756"/>
    </source>
</evidence>
<feature type="domain" description="Low molecular weight protein antigen 6 PH" evidence="2">
    <location>
        <begin position="74"/>
        <end position="144"/>
    </location>
</feature>
<dbReference type="AlphaFoldDB" id="A0A543AQV1"/>
<evidence type="ECO:0000313" key="3">
    <source>
        <dbReference type="EMBL" id="TQL74915.1"/>
    </source>
</evidence>
<organism evidence="3 4">
    <name type="scientific">Stackebrandtia endophytica</name>
    <dbReference type="NCBI Taxonomy" id="1496996"/>
    <lineage>
        <taxon>Bacteria</taxon>
        <taxon>Bacillati</taxon>
        <taxon>Actinomycetota</taxon>
        <taxon>Actinomycetes</taxon>
        <taxon>Glycomycetales</taxon>
        <taxon>Glycomycetaceae</taxon>
        <taxon>Stackebrandtia</taxon>
    </lineage>
</organism>
<keyword evidence="1" id="KW-0812">Transmembrane</keyword>
<keyword evidence="4" id="KW-1185">Reference proteome</keyword>
<name>A0A543AQV1_9ACTN</name>
<gene>
    <name evidence="3" type="ORF">FB566_0405</name>
</gene>
<sequence>MDKAAAVKPKPLARPRKVTVICWIAAAAVVAICASVAGALVGTTEGGGVFHDADRFTMVGLGIVLGAAIMLFARPAVWVDDDGIRVRNIVGSYNLPWDVVTAVSFPPGASWVHLEVADGDMVSVMAIQAVDKEYAVAAVRKLRAALVERQETTAPA</sequence>
<dbReference type="Pfam" id="PF10756">
    <property type="entry name" value="bPH_6"/>
    <property type="match status" value="1"/>
</dbReference>
<dbReference type="InParanoid" id="A0A543AQV1"/>